<feature type="compositionally biased region" description="Basic and acidic residues" evidence="1">
    <location>
        <begin position="87"/>
        <end position="96"/>
    </location>
</feature>
<keyword evidence="3" id="KW-1185">Reference proteome</keyword>
<sequence length="534" mass="59731">MPRQSSSPPPPPPPANFAFTAAGFDFPHASTSPPAAPRDASSTIARSAHVSRRQRAQPRANAESDGVRPQRQHSTARRPPRPPRRSMLIERPRDTSTADAASESPRPPSATGSRPRATPSERYLRRHNARLREQPSADMDSTPDPWDPLGDAPMPNVFALAHARDPRPRSPPGELVDQRRQTKRRKLAHDASPAAQYHAFRYGYKGQVVPGRLKMEVVSCDGGEYSSSGLYKIHNVLRNDKSVYCSESSHCNLLLKHISEAPFALDKVVIRAPDRGFTAPVQEGLIFVAMSPDDLLSGTAGYEIHYGSESPHVSPAPSSSLDQQMSFREALDDAYVWDHSRHGRQAAMEERFERMRRRLELEPLAPPEQQHTEERPNADNEDDAFAENCDYPTDESYAAAAGVSAPTPPPFTITTESGEESDENEELPSAAIMADRLRRESRWRPDSDDEDEDLLYRFPPPRRSYVLEQDNYGERSWRSGRGYLDPIRANPLRAPSRIELNNTPADPDNMIAPHARFFIAKHKNKITIKFNPAV</sequence>
<protein>
    <submittedName>
        <fullName evidence="2">Uncharacterized protein</fullName>
    </submittedName>
</protein>
<feature type="region of interest" description="Disordered" evidence="1">
    <location>
        <begin position="363"/>
        <end position="427"/>
    </location>
</feature>
<evidence type="ECO:0000313" key="2">
    <source>
        <dbReference type="EMBL" id="KAF2868311.1"/>
    </source>
</evidence>
<proteinExistence type="predicted"/>
<feature type="region of interest" description="Disordered" evidence="1">
    <location>
        <begin position="1"/>
        <end position="191"/>
    </location>
</feature>
<feature type="compositionally biased region" description="Basic residues" evidence="1">
    <location>
        <begin position="70"/>
        <end position="84"/>
    </location>
</feature>
<evidence type="ECO:0000313" key="3">
    <source>
        <dbReference type="Proteomes" id="UP000481861"/>
    </source>
</evidence>
<organism evidence="2 3">
    <name type="scientific">Massariosphaeria phaeospora</name>
    <dbReference type="NCBI Taxonomy" id="100035"/>
    <lineage>
        <taxon>Eukaryota</taxon>
        <taxon>Fungi</taxon>
        <taxon>Dikarya</taxon>
        <taxon>Ascomycota</taxon>
        <taxon>Pezizomycotina</taxon>
        <taxon>Dothideomycetes</taxon>
        <taxon>Pleosporomycetidae</taxon>
        <taxon>Pleosporales</taxon>
        <taxon>Pleosporales incertae sedis</taxon>
        <taxon>Massariosphaeria</taxon>
    </lineage>
</organism>
<name>A0A7C8I511_9PLEO</name>
<evidence type="ECO:0000256" key="1">
    <source>
        <dbReference type="SAM" id="MobiDB-lite"/>
    </source>
</evidence>
<feature type="compositionally biased region" description="Acidic residues" evidence="1">
    <location>
        <begin position="417"/>
        <end position="426"/>
    </location>
</feature>
<dbReference type="AlphaFoldDB" id="A0A7C8I511"/>
<reference evidence="2 3" key="1">
    <citation type="submission" date="2020-01" db="EMBL/GenBank/DDBJ databases">
        <authorList>
            <consortium name="DOE Joint Genome Institute"/>
            <person name="Haridas S."/>
            <person name="Albert R."/>
            <person name="Binder M."/>
            <person name="Bloem J."/>
            <person name="Labutti K."/>
            <person name="Salamov A."/>
            <person name="Andreopoulos B."/>
            <person name="Baker S.E."/>
            <person name="Barry K."/>
            <person name="Bills G."/>
            <person name="Bluhm B.H."/>
            <person name="Cannon C."/>
            <person name="Castanera R."/>
            <person name="Culley D.E."/>
            <person name="Daum C."/>
            <person name="Ezra D."/>
            <person name="Gonzalez J.B."/>
            <person name="Henrissat B."/>
            <person name="Kuo A."/>
            <person name="Liang C."/>
            <person name="Lipzen A."/>
            <person name="Lutzoni F."/>
            <person name="Magnuson J."/>
            <person name="Mondo S."/>
            <person name="Nolan M."/>
            <person name="Ohm R."/>
            <person name="Pangilinan J."/>
            <person name="Park H.-J.H."/>
            <person name="Ramirez L."/>
            <person name="Alfaro M."/>
            <person name="Sun H."/>
            <person name="Tritt A."/>
            <person name="Yoshinaga Y."/>
            <person name="Zwiers L.-H.L."/>
            <person name="Turgeon B.G."/>
            <person name="Goodwin S.B."/>
            <person name="Spatafora J.W."/>
            <person name="Crous P.W."/>
            <person name="Grigoriev I.V."/>
        </authorList>
    </citation>
    <scope>NUCLEOTIDE SEQUENCE [LARGE SCALE GENOMIC DNA]</scope>
    <source>
        <strain evidence="2 3">CBS 611.86</strain>
    </source>
</reference>
<dbReference type="OrthoDB" id="2351940at2759"/>
<dbReference type="EMBL" id="JAADJZ010000019">
    <property type="protein sequence ID" value="KAF2868311.1"/>
    <property type="molecule type" value="Genomic_DNA"/>
</dbReference>
<comment type="caution">
    <text evidence="2">The sequence shown here is derived from an EMBL/GenBank/DDBJ whole genome shotgun (WGS) entry which is preliminary data.</text>
</comment>
<dbReference type="Proteomes" id="UP000481861">
    <property type="component" value="Unassembled WGS sequence"/>
</dbReference>
<gene>
    <name evidence="2" type="ORF">BDV95DRAFT_579581</name>
</gene>
<accession>A0A7C8I511</accession>